<dbReference type="EMBL" id="ADVG01000003">
    <property type="protein sequence ID" value="EFH84806.1"/>
    <property type="molecule type" value="Genomic_DNA"/>
</dbReference>
<organism evidence="9 10">
    <name type="scientific">Ktedonobacter racemifer DSM 44963</name>
    <dbReference type="NCBI Taxonomy" id="485913"/>
    <lineage>
        <taxon>Bacteria</taxon>
        <taxon>Bacillati</taxon>
        <taxon>Chloroflexota</taxon>
        <taxon>Ktedonobacteria</taxon>
        <taxon>Ktedonobacterales</taxon>
        <taxon>Ktedonobacteraceae</taxon>
        <taxon>Ktedonobacter</taxon>
    </lineage>
</organism>
<keyword evidence="4 7" id="KW-0812">Transmembrane</keyword>
<dbReference type="GO" id="GO:0005886">
    <property type="term" value="C:plasma membrane"/>
    <property type="evidence" value="ECO:0007669"/>
    <property type="project" value="UniProtKB-SubCell"/>
</dbReference>
<comment type="subcellular location">
    <subcellularLocation>
        <location evidence="1 7">Cell membrane</location>
        <topology evidence="1 7">Multi-pass membrane protein</topology>
    </subcellularLocation>
</comment>
<feature type="transmembrane region" description="Helical" evidence="7">
    <location>
        <begin position="159"/>
        <end position="179"/>
    </location>
</feature>
<dbReference type="PANTHER" id="PTHR43744">
    <property type="entry name" value="ABC TRANSPORTER PERMEASE PROTEIN MG189-RELATED-RELATED"/>
    <property type="match status" value="1"/>
</dbReference>
<dbReference type="PROSITE" id="PS50928">
    <property type="entry name" value="ABC_TM1"/>
    <property type="match status" value="1"/>
</dbReference>
<protein>
    <submittedName>
        <fullName evidence="9">Binding-protein-dependent transport systems inner membrane component</fullName>
    </submittedName>
</protein>
<evidence type="ECO:0000313" key="9">
    <source>
        <dbReference type="EMBL" id="EFH84806.1"/>
    </source>
</evidence>
<dbReference type="AlphaFoldDB" id="D6TX73"/>
<dbReference type="InterPro" id="IPR000515">
    <property type="entry name" value="MetI-like"/>
</dbReference>
<feature type="transmembrane region" description="Helical" evidence="7">
    <location>
        <begin position="127"/>
        <end position="147"/>
    </location>
</feature>
<comment type="similarity">
    <text evidence="7">Belongs to the binding-protein-dependent transport system permease family.</text>
</comment>
<sequence length="295" mass="33495">MATPALTHTRARSRSTWTMKQRKKVQWTIISIVMWLLAILFLLPFAWMLISSLKREIDVFSMPVQWFPNPLNWENYVTVWTGEHPLTMYIGNSVMVAIVRVLGELLTASLAAYGFARLRFRGRDTLFFLYISTLIIPAQLLLVPRFILFQQLGLYDTLWALILPGIFTALGTFLLRQFFLTIPQELSDAARIDGANDWHIYWRIILPLAKPALASLAILAFVWSWNDYETPLVMLTSEPNFTIPLGLTSYVDESGGFTASLIMAGAVSSVVPIIVVFLFMQRQFIQALARSGLKG</sequence>
<accession>D6TX73</accession>
<feature type="domain" description="ABC transmembrane type-1" evidence="8">
    <location>
        <begin position="90"/>
        <end position="280"/>
    </location>
</feature>
<feature type="transmembrane region" description="Helical" evidence="7">
    <location>
        <begin position="27"/>
        <end position="50"/>
    </location>
</feature>
<feature type="transmembrane region" description="Helical" evidence="7">
    <location>
        <begin position="94"/>
        <end position="115"/>
    </location>
</feature>
<evidence type="ECO:0000259" key="8">
    <source>
        <dbReference type="PROSITE" id="PS50928"/>
    </source>
</evidence>
<dbReference type="Pfam" id="PF00528">
    <property type="entry name" value="BPD_transp_1"/>
    <property type="match status" value="1"/>
</dbReference>
<dbReference type="InParanoid" id="D6TX73"/>
<reference evidence="9 10" key="1">
    <citation type="journal article" date="2011" name="Stand. Genomic Sci.">
        <title>Non-contiguous finished genome sequence and contextual data of the filamentous soil bacterium Ktedonobacter racemifer type strain (SOSP1-21).</title>
        <authorList>
            <person name="Chang Y.J."/>
            <person name="Land M."/>
            <person name="Hauser L."/>
            <person name="Chertkov O."/>
            <person name="Del Rio T.G."/>
            <person name="Nolan M."/>
            <person name="Copeland A."/>
            <person name="Tice H."/>
            <person name="Cheng J.F."/>
            <person name="Lucas S."/>
            <person name="Han C."/>
            <person name="Goodwin L."/>
            <person name="Pitluck S."/>
            <person name="Ivanova N."/>
            <person name="Ovchinikova G."/>
            <person name="Pati A."/>
            <person name="Chen A."/>
            <person name="Palaniappan K."/>
            <person name="Mavromatis K."/>
            <person name="Liolios K."/>
            <person name="Brettin T."/>
            <person name="Fiebig A."/>
            <person name="Rohde M."/>
            <person name="Abt B."/>
            <person name="Goker M."/>
            <person name="Detter J.C."/>
            <person name="Woyke T."/>
            <person name="Bristow J."/>
            <person name="Eisen J.A."/>
            <person name="Markowitz V."/>
            <person name="Hugenholtz P."/>
            <person name="Kyrpides N.C."/>
            <person name="Klenk H.P."/>
            <person name="Lapidus A."/>
        </authorList>
    </citation>
    <scope>NUCLEOTIDE SEQUENCE [LARGE SCALE GENOMIC DNA]</scope>
    <source>
        <strain evidence="10">DSM 44963</strain>
    </source>
</reference>
<dbReference type="GO" id="GO:0055085">
    <property type="term" value="P:transmembrane transport"/>
    <property type="evidence" value="ECO:0007669"/>
    <property type="project" value="InterPro"/>
</dbReference>
<keyword evidence="5 7" id="KW-1133">Transmembrane helix</keyword>
<keyword evidence="10" id="KW-1185">Reference proteome</keyword>
<dbReference type="CDD" id="cd06261">
    <property type="entry name" value="TM_PBP2"/>
    <property type="match status" value="1"/>
</dbReference>
<keyword evidence="2 7" id="KW-0813">Transport</keyword>
<evidence type="ECO:0000256" key="5">
    <source>
        <dbReference type="ARBA" id="ARBA00022989"/>
    </source>
</evidence>
<evidence type="ECO:0000256" key="2">
    <source>
        <dbReference type="ARBA" id="ARBA00022448"/>
    </source>
</evidence>
<proteinExistence type="inferred from homology"/>
<keyword evidence="3" id="KW-1003">Cell membrane</keyword>
<comment type="caution">
    <text evidence="9">The sequence shown here is derived from an EMBL/GenBank/DDBJ whole genome shotgun (WGS) entry which is preliminary data.</text>
</comment>
<dbReference type="eggNOG" id="COG0395">
    <property type="taxonomic scope" value="Bacteria"/>
</dbReference>
<dbReference type="SUPFAM" id="SSF161098">
    <property type="entry name" value="MetI-like"/>
    <property type="match status" value="1"/>
</dbReference>
<feature type="transmembrane region" description="Helical" evidence="7">
    <location>
        <begin position="257"/>
        <end position="280"/>
    </location>
</feature>
<gene>
    <name evidence="9" type="ORF">Krac_5914</name>
</gene>
<keyword evidence="6 7" id="KW-0472">Membrane</keyword>
<dbReference type="InterPro" id="IPR035906">
    <property type="entry name" value="MetI-like_sf"/>
</dbReference>
<dbReference type="Gene3D" id="1.10.3720.10">
    <property type="entry name" value="MetI-like"/>
    <property type="match status" value="1"/>
</dbReference>
<dbReference type="STRING" id="485913.Krac_5914"/>
<evidence type="ECO:0000256" key="6">
    <source>
        <dbReference type="ARBA" id="ARBA00023136"/>
    </source>
</evidence>
<evidence type="ECO:0000256" key="7">
    <source>
        <dbReference type="RuleBase" id="RU363032"/>
    </source>
</evidence>
<evidence type="ECO:0000256" key="3">
    <source>
        <dbReference type="ARBA" id="ARBA00022475"/>
    </source>
</evidence>
<dbReference type="PANTHER" id="PTHR43744:SF12">
    <property type="entry name" value="ABC TRANSPORTER PERMEASE PROTEIN MG189-RELATED"/>
    <property type="match status" value="1"/>
</dbReference>
<name>D6TX73_KTERA</name>
<evidence type="ECO:0000256" key="4">
    <source>
        <dbReference type="ARBA" id="ARBA00022692"/>
    </source>
</evidence>
<dbReference type="Proteomes" id="UP000004508">
    <property type="component" value="Unassembled WGS sequence"/>
</dbReference>
<evidence type="ECO:0000313" key="10">
    <source>
        <dbReference type="Proteomes" id="UP000004508"/>
    </source>
</evidence>
<feature type="transmembrane region" description="Helical" evidence="7">
    <location>
        <begin position="200"/>
        <end position="225"/>
    </location>
</feature>
<dbReference type="RefSeq" id="WP_007916585.1">
    <property type="nucleotide sequence ID" value="NZ_ADVG01000003.1"/>
</dbReference>
<evidence type="ECO:0000256" key="1">
    <source>
        <dbReference type="ARBA" id="ARBA00004651"/>
    </source>
</evidence>